<dbReference type="SUPFAM" id="SSF53850">
    <property type="entry name" value="Periplasmic binding protein-like II"/>
    <property type="match status" value="1"/>
</dbReference>
<protein>
    <submittedName>
        <fullName evidence="3">Transporter substrate-binding domain-containing protein</fullName>
    </submittedName>
</protein>
<dbReference type="PANTHER" id="PTHR38834">
    <property type="entry name" value="PERIPLASMIC SUBSTRATE BINDING PROTEIN FAMILY 3"/>
    <property type="match status" value="1"/>
</dbReference>
<dbReference type="PANTHER" id="PTHR38834:SF3">
    <property type="entry name" value="SOLUTE-BINDING PROTEIN FAMILY 3_N-TERMINAL DOMAIN-CONTAINING PROTEIN"/>
    <property type="match status" value="1"/>
</dbReference>
<comment type="caution">
    <text evidence="3">The sequence shown here is derived from an EMBL/GenBank/DDBJ whole genome shotgun (WGS) entry which is preliminary data.</text>
</comment>
<sequence length="250" mass="28916">MRFVLWCLVFLSGYAAAIQQPPTLHLYTEHLPPYSYIVDGRPDGINVELMHQLCQRLELDCNITVLPWRRAYENAQHQQMSGVFSTARSAAREPLFRWVGPIASDWGYLFRLKGRTEVNPTNLEEAKNFKLAVARGDVYESYFKRHGFEFGRNMLDFATKSEPVPLFMAKRVDLLVGSKRSLRTWLRNNKLPEDSAEALFKLEDVGDNYLALNLLFPVKLAERMQLELEQMRQEGTINVLIQRYTDASNP</sequence>
<dbReference type="InterPro" id="IPR001638">
    <property type="entry name" value="Solute-binding_3/MltF_N"/>
</dbReference>
<feature type="chain" id="PRO_5045487798" evidence="1">
    <location>
        <begin position="18"/>
        <end position="250"/>
    </location>
</feature>
<keyword evidence="1" id="KW-0732">Signal</keyword>
<evidence type="ECO:0000259" key="2">
    <source>
        <dbReference type="Pfam" id="PF00497"/>
    </source>
</evidence>
<keyword evidence="4" id="KW-1185">Reference proteome</keyword>
<dbReference type="RefSeq" id="WP_051219723.1">
    <property type="nucleotide sequence ID" value="NZ_JAPJDZ010000038.1"/>
</dbReference>
<proteinExistence type="predicted"/>
<organism evidence="3 4">
    <name type="scientific">Rheinheimera baltica</name>
    <dbReference type="NCBI Taxonomy" id="67576"/>
    <lineage>
        <taxon>Bacteria</taxon>
        <taxon>Pseudomonadati</taxon>
        <taxon>Pseudomonadota</taxon>
        <taxon>Gammaproteobacteria</taxon>
        <taxon>Chromatiales</taxon>
        <taxon>Chromatiaceae</taxon>
        <taxon>Rheinheimera</taxon>
    </lineage>
</organism>
<name>A0ABT9I253_9GAMM</name>
<reference evidence="3 4" key="1">
    <citation type="submission" date="2022-11" db="EMBL/GenBank/DDBJ databases">
        <title>Viruses from the air-sea interface of a natural surface slick.</title>
        <authorList>
            <person name="Rahlff J."/>
            <person name="Holmfeldt K."/>
        </authorList>
    </citation>
    <scope>NUCLEOTIDE SEQUENCE [LARGE SCALE GENOMIC DNA]</scope>
    <source>
        <strain evidence="3 4">SMS4</strain>
    </source>
</reference>
<evidence type="ECO:0000313" key="3">
    <source>
        <dbReference type="EMBL" id="MDP5137115.1"/>
    </source>
</evidence>
<evidence type="ECO:0000313" key="4">
    <source>
        <dbReference type="Proteomes" id="UP001231109"/>
    </source>
</evidence>
<dbReference type="Proteomes" id="UP001231109">
    <property type="component" value="Unassembled WGS sequence"/>
</dbReference>
<evidence type="ECO:0000256" key="1">
    <source>
        <dbReference type="SAM" id="SignalP"/>
    </source>
</evidence>
<dbReference type="Pfam" id="PF00497">
    <property type="entry name" value="SBP_bac_3"/>
    <property type="match status" value="1"/>
</dbReference>
<accession>A0ABT9I253</accession>
<feature type="signal peptide" evidence="1">
    <location>
        <begin position="1"/>
        <end position="17"/>
    </location>
</feature>
<feature type="domain" description="Solute-binding protein family 3/N-terminal" evidence="2">
    <location>
        <begin position="29"/>
        <end position="245"/>
    </location>
</feature>
<dbReference type="Gene3D" id="3.40.190.10">
    <property type="entry name" value="Periplasmic binding protein-like II"/>
    <property type="match status" value="2"/>
</dbReference>
<dbReference type="EMBL" id="JAPJDZ010000038">
    <property type="protein sequence ID" value="MDP5137115.1"/>
    <property type="molecule type" value="Genomic_DNA"/>
</dbReference>
<gene>
    <name evidence="3" type="ORF">ORJ04_14265</name>
</gene>